<feature type="transmembrane region" description="Helical" evidence="5">
    <location>
        <begin position="94"/>
        <end position="120"/>
    </location>
</feature>
<comment type="subcellular location">
    <subcellularLocation>
        <location evidence="1">Endomembrane system</location>
        <topology evidence="1">Multi-pass membrane protein</topology>
    </subcellularLocation>
</comment>
<organism evidence="7 8">
    <name type="scientific">Microbacterium maritypicum</name>
    <name type="common">Microbacterium liquefaciens</name>
    <dbReference type="NCBI Taxonomy" id="33918"/>
    <lineage>
        <taxon>Bacteria</taxon>
        <taxon>Bacillati</taxon>
        <taxon>Actinomycetota</taxon>
        <taxon>Actinomycetes</taxon>
        <taxon>Micrococcales</taxon>
        <taxon>Microbacteriaceae</taxon>
        <taxon>Microbacterium</taxon>
    </lineage>
</organism>
<feature type="domain" description="DUF202" evidence="6">
    <location>
        <begin position="13"/>
        <end position="79"/>
    </location>
</feature>
<evidence type="ECO:0000256" key="4">
    <source>
        <dbReference type="ARBA" id="ARBA00023136"/>
    </source>
</evidence>
<gene>
    <name evidence="7" type="ORF">PWF71_05155</name>
</gene>
<sequence>MMRRTASPHRLYDPGLQPERTELAWRRTALAIAIGSLLSLRVFPLVMPPAFAAWGFAPGVVGVGTACVLWVAARRRQRRATAVLTRSAAGALPGGALLLLLSVFATGFGAIAVIFVAVALPLM</sequence>
<protein>
    <submittedName>
        <fullName evidence="7">DUF202 domain-containing protein</fullName>
    </submittedName>
</protein>
<dbReference type="Proteomes" id="UP001214756">
    <property type="component" value="Chromosome"/>
</dbReference>
<dbReference type="RefSeq" id="WP_236610894.1">
    <property type="nucleotide sequence ID" value="NZ_CP118606.1"/>
</dbReference>
<keyword evidence="3 5" id="KW-1133">Transmembrane helix</keyword>
<evidence type="ECO:0000256" key="5">
    <source>
        <dbReference type="SAM" id="Phobius"/>
    </source>
</evidence>
<dbReference type="Pfam" id="PF02656">
    <property type="entry name" value="DUF202"/>
    <property type="match status" value="1"/>
</dbReference>
<dbReference type="InterPro" id="IPR003807">
    <property type="entry name" value="DUF202"/>
</dbReference>
<evidence type="ECO:0000256" key="3">
    <source>
        <dbReference type="ARBA" id="ARBA00022989"/>
    </source>
</evidence>
<evidence type="ECO:0000256" key="1">
    <source>
        <dbReference type="ARBA" id="ARBA00004127"/>
    </source>
</evidence>
<evidence type="ECO:0000313" key="7">
    <source>
        <dbReference type="EMBL" id="WEF22069.1"/>
    </source>
</evidence>
<feature type="transmembrane region" description="Helical" evidence="5">
    <location>
        <begin position="29"/>
        <end position="47"/>
    </location>
</feature>
<feature type="transmembrane region" description="Helical" evidence="5">
    <location>
        <begin position="53"/>
        <end position="73"/>
    </location>
</feature>
<proteinExistence type="predicted"/>
<reference evidence="7" key="1">
    <citation type="submission" date="2023-02" db="EMBL/GenBank/DDBJ databases">
        <title>Genome sequence of Microbacterium liquefaciens B1075.</title>
        <authorList>
            <person name="Cao J."/>
            <person name="Li X."/>
        </authorList>
    </citation>
    <scope>NUCLEOTIDE SEQUENCE</scope>
    <source>
        <strain evidence="7">B1075</strain>
    </source>
</reference>
<evidence type="ECO:0000259" key="6">
    <source>
        <dbReference type="Pfam" id="PF02656"/>
    </source>
</evidence>
<keyword evidence="2 5" id="KW-0812">Transmembrane</keyword>
<name>A0AAJ5VD81_MICMQ</name>
<dbReference type="AlphaFoldDB" id="A0AAJ5VD81"/>
<dbReference type="GO" id="GO:0012505">
    <property type="term" value="C:endomembrane system"/>
    <property type="evidence" value="ECO:0007669"/>
    <property type="project" value="UniProtKB-SubCell"/>
</dbReference>
<dbReference type="EMBL" id="CP118606">
    <property type="protein sequence ID" value="WEF22069.1"/>
    <property type="molecule type" value="Genomic_DNA"/>
</dbReference>
<evidence type="ECO:0000313" key="8">
    <source>
        <dbReference type="Proteomes" id="UP001214756"/>
    </source>
</evidence>
<evidence type="ECO:0000256" key="2">
    <source>
        <dbReference type="ARBA" id="ARBA00022692"/>
    </source>
</evidence>
<keyword evidence="4 5" id="KW-0472">Membrane</keyword>
<accession>A0AAJ5VD81</accession>